<name>A0A150M740_9BACI</name>
<reference evidence="2 3" key="1">
    <citation type="submission" date="2016-01" db="EMBL/GenBank/DDBJ databases">
        <title>Draft Genome Sequences of Seven Thermophilic Sporeformers Isolated from Foods.</title>
        <authorList>
            <person name="Berendsen E.M."/>
            <person name="Wells-Bennik M.H."/>
            <person name="Krawcyk A.O."/>
            <person name="De Jong A."/>
            <person name="Holsappel S."/>
            <person name="Eijlander R.T."/>
            <person name="Kuipers O.P."/>
        </authorList>
    </citation>
    <scope>NUCLEOTIDE SEQUENCE [LARGE SCALE GENOMIC DNA]</scope>
    <source>
        <strain evidence="2 3">B4135</strain>
    </source>
</reference>
<evidence type="ECO:0000313" key="3">
    <source>
        <dbReference type="Proteomes" id="UP000075683"/>
    </source>
</evidence>
<evidence type="ECO:0000313" key="2">
    <source>
        <dbReference type="EMBL" id="KYD20161.1"/>
    </source>
</evidence>
<proteinExistence type="predicted"/>
<accession>A0A150M740</accession>
<feature type="compositionally biased region" description="Gly residues" evidence="1">
    <location>
        <begin position="1"/>
        <end position="14"/>
    </location>
</feature>
<feature type="region of interest" description="Disordered" evidence="1">
    <location>
        <begin position="1"/>
        <end position="34"/>
    </location>
</feature>
<dbReference type="AlphaFoldDB" id="A0A150M740"/>
<dbReference type="EMBL" id="LQYT01000036">
    <property type="protein sequence ID" value="KYD20161.1"/>
    <property type="molecule type" value="Genomic_DNA"/>
</dbReference>
<protein>
    <submittedName>
        <fullName evidence="2">Uncharacterized protein</fullName>
    </submittedName>
</protein>
<sequence length="58" mass="5823">MERKGGCAGCAGGRGKSRGSAGKPRPLFRGGQKAKPAEMAVWAAGKNDGVPRNGGVLI</sequence>
<dbReference type="Proteomes" id="UP000075683">
    <property type="component" value="Unassembled WGS sequence"/>
</dbReference>
<organism evidence="2 3">
    <name type="scientific">Caldibacillus debilis</name>
    <dbReference type="NCBI Taxonomy" id="301148"/>
    <lineage>
        <taxon>Bacteria</taxon>
        <taxon>Bacillati</taxon>
        <taxon>Bacillota</taxon>
        <taxon>Bacilli</taxon>
        <taxon>Bacillales</taxon>
        <taxon>Bacillaceae</taxon>
        <taxon>Caldibacillus</taxon>
    </lineage>
</organism>
<dbReference type="STRING" id="301148.B4135_1936"/>
<gene>
    <name evidence="2" type="ORF">B4135_1936</name>
</gene>
<comment type="caution">
    <text evidence="2">The sequence shown here is derived from an EMBL/GenBank/DDBJ whole genome shotgun (WGS) entry which is preliminary data.</text>
</comment>
<evidence type="ECO:0000256" key="1">
    <source>
        <dbReference type="SAM" id="MobiDB-lite"/>
    </source>
</evidence>